<evidence type="ECO:0000256" key="1">
    <source>
        <dbReference type="SAM" id="MobiDB-lite"/>
    </source>
</evidence>
<reference evidence="3 4" key="1">
    <citation type="submission" date="2024-03" db="EMBL/GenBank/DDBJ databases">
        <title>YIM 134122 draft genome.</title>
        <authorList>
            <person name="Zuo S."/>
            <person name="Xiong L."/>
        </authorList>
    </citation>
    <scope>NUCLEOTIDE SEQUENCE [LARGE SCALE GENOMIC DNA]</scope>
    <source>
        <strain evidence="3 4">YIM 134122</strain>
    </source>
</reference>
<keyword evidence="2" id="KW-0732">Signal</keyword>
<feature type="signal peptide" evidence="2">
    <location>
        <begin position="1"/>
        <end position="24"/>
    </location>
</feature>
<accession>A0ABU9W0E1</accession>
<name>A0ABU9W0E1_9MICO</name>
<dbReference type="Pfam" id="PF20341">
    <property type="entry name" value="DUF6636"/>
    <property type="match status" value="1"/>
</dbReference>
<evidence type="ECO:0000313" key="3">
    <source>
        <dbReference type="EMBL" id="MEN1945472.1"/>
    </source>
</evidence>
<dbReference type="PROSITE" id="PS51257">
    <property type="entry name" value="PROKAR_LIPOPROTEIN"/>
    <property type="match status" value="1"/>
</dbReference>
<organism evidence="3 4">
    <name type="scientific">Leifsonia stereocauli</name>
    <dbReference type="NCBI Taxonomy" id="3134136"/>
    <lineage>
        <taxon>Bacteria</taxon>
        <taxon>Bacillati</taxon>
        <taxon>Actinomycetota</taxon>
        <taxon>Actinomycetes</taxon>
        <taxon>Micrococcales</taxon>
        <taxon>Microbacteriaceae</taxon>
        <taxon>Leifsonia</taxon>
    </lineage>
</organism>
<evidence type="ECO:0000313" key="4">
    <source>
        <dbReference type="Proteomes" id="UP001425155"/>
    </source>
</evidence>
<feature type="region of interest" description="Disordered" evidence="1">
    <location>
        <begin position="40"/>
        <end position="64"/>
    </location>
</feature>
<comment type="caution">
    <text evidence="3">The sequence shown here is derived from an EMBL/GenBank/DDBJ whole genome shotgun (WGS) entry which is preliminary data.</text>
</comment>
<feature type="chain" id="PRO_5047417827" evidence="2">
    <location>
        <begin position="25"/>
        <end position="212"/>
    </location>
</feature>
<dbReference type="Proteomes" id="UP001425155">
    <property type="component" value="Unassembled WGS sequence"/>
</dbReference>
<evidence type="ECO:0000256" key="2">
    <source>
        <dbReference type="SAM" id="SignalP"/>
    </source>
</evidence>
<dbReference type="RefSeq" id="WP_342111610.1">
    <property type="nucleotide sequence ID" value="NZ_JBCAUN010000001.1"/>
</dbReference>
<gene>
    <name evidence="3" type="ORF">WJX64_02840</name>
</gene>
<proteinExistence type="predicted"/>
<sequence length="212" mass="22268">MRRTLVSLATVGALAVILTGCAGASSAPTRSAGIDLPATIEPTSTIEPAPTETLPPVATETPEQVVTEPPAAEVIVPVNPGVFMPVSDTGGISVDFVSPSRSIACTIFKSDWSLPFWGCKAKDFTFDPGPRPSEHCHMVGSVEGVGDDPVKFGCRTDEPFRGTYDDTVAVLDYGKSITFGGVVCVSREDGMTCDRASSGHGFDISRTEANLW</sequence>
<keyword evidence="4" id="KW-1185">Reference proteome</keyword>
<dbReference type="EMBL" id="JBCLVG010000001">
    <property type="protein sequence ID" value="MEN1945472.1"/>
    <property type="molecule type" value="Genomic_DNA"/>
</dbReference>
<dbReference type="InterPro" id="IPR046576">
    <property type="entry name" value="DUF6636"/>
</dbReference>
<protein>
    <submittedName>
        <fullName evidence="3">DUF6636 domain-containing protein</fullName>
    </submittedName>
</protein>